<accession>A0A8T0L7E5</accession>
<feature type="compositionally biased region" description="Basic and acidic residues" evidence="1">
    <location>
        <begin position="54"/>
        <end position="66"/>
    </location>
</feature>
<dbReference type="EMBL" id="JABFOF010000001">
    <property type="protein sequence ID" value="KAG2407856.1"/>
    <property type="molecule type" value="Genomic_DNA"/>
</dbReference>
<feature type="region of interest" description="Disordered" evidence="1">
    <location>
        <begin position="22"/>
        <end position="66"/>
    </location>
</feature>
<comment type="caution">
    <text evidence="2">The sequence shown here is derived from an EMBL/GenBank/DDBJ whole genome shotgun (WGS) entry which is preliminary data.</text>
</comment>
<dbReference type="Proteomes" id="UP000743370">
    <property type="component" value="Unassembled WGS sequence"/>
</dbReference>
<evidence type="ECO:0000256" key="1">
    <source>
        <dbReference type="SAM" id="MobiDB-lite"/>
    </source>
</evidence>
<sequence>MNLVNGAMGLDRLERGVYRHRNADQSRVGLGRAGETGGGDGGDGGGGGGCGEMGHGRVERRGRAKE</sequence>
<protein>
    <submittedName>
        <fullName evidence="2">Uncharacterized protein</fullName>
    </submittedName>
</protein>
<gene>
    <name evidence="2" type="ORF">HKW66_Vig0026780</name>
</gene>
<name>A0A8T0L7E5_PHAAN</name>
<feature type="compositionally biased region" description="Gly residues" evidence="1">
    <location>
        <begin position="31"/>
        <end position="53"/>
    </location>
</feature>
<proteinExistence type="predicted"/>
<evidence type="ECO:0000313" key="3">
    <source>
        <dbReference type="Proteomes" id="UP000743370"/>
    </source>
</evidence>
<dbReference type="AlphaFoldDB" id="A0A8T0L7E5"/>
<evidence type="ECO:0000313" key="2">
    <source>
        <dbReference type="EMBL" id="KAG2407856.1"/>
    </source>
</evidence>
<organism evidence="2 3">
    <name type="scientific">Phaseolus angularis</name>
    <name type="common">Azuki bean</name>
    <name type="synonym">Vigna angularis</name>
    <dbReference type="NCBI Taxonomy" id="3914"/>
    <lineage>
        <taxon>Eukaryota</taxon>
        <taxon>Viridiplantae</taxon>
        <taxon>Streptophyta</taxon>
        <taxon>Embryophyta</taxon>
        <taxon>Tracheophyta</taxon>
        <taxon>Spermatophyta</taxon>
        <taxon>Magnoliopsida</taxon>
        <taxon>eudicotyledons</taxon>
        <taxon>Gunneridae</taxon>
        <taxon>Pentapetalae</taxon>
        <taxon>rosids</taxon>
        <taxon>fabids</taxon>
        <taxon>Fabales</taxon>
        <taxon>Fabaceae</taxon>
        <taxon>Papilionoideae</taxon>
        <taxon>50 kb inversion clade</taxon>
        <taxon>NPAAA clade</taxon>
        <taxon>indigoferoid/millettioid clade</taxon>
        <taxon>Phaseoleae</taxon>
        <taxon>Vigna</taxon>
    </lineage>
</organism>
<reference evidence="2 3" key="1">
    <citation type="submission" date="2020-05" db="EMBL/GenBank/DDBJ databases">
        <title>Vigna angularis (adzuki bean) Var. LongXiaoDou No. 4 denovo assembly.</title>
        <authorList>
            <person name="Xiang H."/>
        </authorList>
    </citation>
    <scope>NUCLEOTIDE SEQUENCE [LARGE SCALE GENOMIC DNA]</scope>
    <source>
        <tissue evidence="2">Leaf</tissue>
    </source>
</reference>